<dbReference type="EMBL" id="MU167254">
    <property type="protein sequence ID" value="KAG0146938.1"/>
    <property type="molecule type" value="Genomic_DNA"/>
</dbReference>
<proteinExistence type="predicted"/>
<name>A0A9P6NJ47_9BASI</name>
<reference evidence="1" key="1">
    <citation type="submission" date="2013-11" db="EMBL/GenBank/DDBJ databases">
        <title>Genome sequence of the fusiform rust pathogen reveals effectors for host alternation and coevolution with pine.</title>
        <authorList>
            <consortium name="DOE Joint Genome Institute"/>
            <person name="Smith K."/>
            <person name="Pendleton A."/>
            <person name="Kubisiak T."/>
            <person name="Anderson C."/>
            <person name="Salamov A."/>
            <person name="Aerts A."/>
            <person name="Riley R."/>
            <person name="Clum A."/>
            <person name="Lindquist E."/>
            <person name="Ence D."/>
            <person name="Campbell M."/>
            <person name="Kronenberg Z."/>
            <person name="Feau N."/>
            <person name="Dhillon B."/>
            <person name="Hamelin R."/>
            <person name="Burleigh J."/>
            <person name="Smith J."/>
            <person name="Yandell M."/>
            <person name="Nelson C."/>
            <person name="Grigoriev I."/>
            <person name="Davis J."/>
        </authorList>
    </citation>
    <scope>NUCLEOTIDE SEQUENCE</scope>
    <source>
        <strain evidence="1">G11</strain>
    </source>
</reference>
<accession>A0A9P6NJ47</accession>
<gene>
    <name evidence="1" type="ORF">CROQUDRAFT_494443</name>
</gene>
<evidence type="ECO:0000313" key="2">
    <source>
        <dbReference type="Proteomes" id="UP000886653"/>
    </source>
</evidence>
<organism evidence="1 2">
    <name type="scientific">Cronartium quercuum f. sp. fusiforme G11</name>
    <dbReference type="NCBI Taxonomy" id="708437"/>
    <lineage>
        <taxon>Eukaryota</taxon>
        <taxon>Fungi</taxon>
        <taxon>Dikarya</taxon>
        <taxon>Basidiomycota</taxon>
        <taxon>Pucciniomycotina</taxon>
        <taxon>Pucciniomycetes</taxon>
        <taxon>Pucciniales</taxon>
        <taxon>Coleosporiaceae</taxon>
        <taxon>Cronartium</taxon>
    </lineage>
</organism>
<dbReference type="Proteomes" id="UP000886653">
    <property type="component" value="Unassembled WGS sequence"/>
</dbReference>
<comment type="caution">
    <text evidence="1">The sequence shown here is derived from an EMBL/GenBank/DDBJ whole genome shotgun (WGS) entry which is preliminary data.</text>
</comment>
<dbReference type="OrthoDB" id="2129662at2759"/>
<protein>
    <submittedName>
        <fullName evidence="1">Uncharacterized protein</fullName>
    </submittedName>
</protein>
<keyword evidence="2" id="KW-1185">Reference proteome</keyword>
<evidence type="ECO:0000313" key="1">
    <source>
        <dbReference type="EMBL" id="KAG0146938.1"/>
    </source>
</evidence>
<sequence>MTCRDCQEMGSSMSIGTNHGRQVSIPFRGFAIFTIQFPAGMNMHKCNQCTDDVTALTTCDCCGRQWE</sequence>
<dbReference type="AlphaFoldDB" id="A0A9P6NJ47"/>